<keyword evidence="10" id="KW-1185">Reference proteome</keyword>
<feature type="domain" description="Sulfatase N-terminal" evidence="8">
    <location>
        <begin position="38"/>
        <end position="386"/>
    </location>
</feature>
<dbReference type="AlphaFoldDB" id="A0A136JFZ4"/>
<keyword evidence="4" id="KW-0325">Glycoprotein</keyword>
<organism evidence="9 10">
    <name type="scientific">Microdochium bolleyi</name>
    <dbReference type="NCBI Taxonomy" id="196109"/>
    <lineage>
        <taxon>Eukaryota</taxon>
        <taxon>Fungi</taxon>
        <taxon>Dikarya</taxon>
        <taxon>Ascomycota</taxon>
        <taxon>Pezizomycotina</taxon>
        <taxon>Sordariomycetes</taxon>
        <taxon>Xylariomycetidae</taxon>
        <taxon>Xylariales</taxon>
        <taxon>Microdochiaceae</taxon>
        <taxon>Microdochium</taxon>
    </lineage>
</organism>
<dbReference type="InterPro" id="IPR012083">
    <property type="entry name" value="Arylsulfatase"/>
</dbReference>
<name>A0A136JFZ4_9PEZI</name>
<dbReference type="InParanoid" id="A0A136JFZ4"/>
<keyword evidence="3 5" id="KW-0378">Hydrolase</keyword>
<dbReference type="GO" id="GO:0018958">
    <property type="term" value="P:phenol-containing compound metabolic process"/>
    <property type="evidence" value="ECO:0007669"/>
    <property type="project" value="InterPro"/>
</dbReference>
<dbReference type="GO" id="GO:0005539">
    <property type="term" value="F:glycosaminoglycan binding"/>
    <property type="evidence" value="ECO:0007669"/>
    <property type="project" value="TreeGrafter"/>
</dbReference>
<dbReference type="Gene3D" id="3.40.720.10">
    <property type="entry name" value="Alkaline Phosphatase, subunit A"/>
    <property type="match status" value="1"/>
</dbReference>
<dbReference type="PROSITE" id="PS00523">
    <property type="entry name" value="SULFATASE_1"/>
    <property type="match status" value="1"/>
</dbReference>
<dbReference type="STRING" id="196109.A0A136JFZ4"/>
<evidence type="ECO:0000256" key="6">
    <source>
        <dbReference type="PIRSR" id="PIRSR000972-50"/>
    </source>
</evidence>
<sequence length="587" mass="64410">MMLTSSAVQLTTAALLLGLAGVTAAPGLTGSTNSRPPPNFLFIIADDQDLLLDSLEYQPLLKKHVTDKGTRFDKHYCTIAICCPSRVSMLTGRAAHNTNVTDVSAPYGGYGKFISEGWNENYLPVWLQDAGYDTYYTGKLMNGLSTSTYNKPFPKGWNRTDFFLDPNTYIYNNVTVGKDEGPYKTYTGEYSTDLALSRGLDYLDAAIPRAAEGRPFFIGVAPIAPHSETIAGRFNPAVPAERHKNLFPDDKVPRRANFNPDRASGAGWIATLDQFNATAVDYLDEFHRLRIRSLQAVDELVEALVTRLEQSGAPAEVVDNTYIIYTTDNGYHIGQHRLAPGKTCAIEEDINIPFIVRGPGVAAGQTVAFPTSHTDLVPTIFELAGIPLQEGFDGVPIPVTVEQQLALEHKAEHVNVEFWGKGILEGDIPSTGPGVINGSPPDNTYKSLRIVADEYDLSYTVWCTNEHELYDMKTDPVQLNNIYNTTSPIYGYPPAKLIARVDALLLTLKDCKGVSCRLPWQTLHPAGDVRTLADALDPKFDDFYISGQKKVSFSACVPGYVLEYEGAVGATPYGGGLADQARWEDWT</sequence>
<reference evidence="10" key="1">
    <citation type="submission" date="2016-02" db="EMBL/GenBank/DDBJ databases">
        <title>Draft genome sequence of Microdochium bolleyi, a fungal endophyte of beachgrass.</title>
        <authorList>
            <consortium name="DOE Joint Genome Institute"/>
            <person name="David A.S."/>
            <person name="May G."/>
            <person name="Haridas S."/>
            <person name="Lim J."/>
            <person name="Wang M."/>
            <person name="Labutti K."/>
            <person name="Lipzen A."/>
            <person name="Barry K."/>
            <person name="Grigoriev I.V."/>
        </authorList>
    </citation>
    <scope>NUCLEOTIDE SEQUENCE [LARGE SCALE GENOMIC DNA]</scope>
    <source>
        <strain evidence="10">J235TASD1</strain>
    </source>
</reference>
<dbReference type="InterPro" id="IPR024607">
    <property type="entry name" value="Sulfatase_CS"/>
</dbReference>
<feature type="signal peptide" evidence="7">
    <location>
        <begin position="1"/>
        <end position="24"/>
    </location>
</feature>
<protein>
    <recommendedName>
        <fullName evidence="5">Arylsulfatase</fullName>
        <shortName evidence="5">AS</shortName>
        <ecNumber evidence="5">3.1.6.1</ecNumber>
    </recommendedName>
    <alternativeName>
        <fullName evidence="5">Aryl-sulfate sulphohydrolase</fullName>
    </alternativeName>
</protein>
<feature type="modified residue" description="3-oxoalanine (Cys)" evidence="6">
    <location>
        <position position="82"/>
    </location>
</feature>
<dbReference type="GO" id="GO:0004065">
    <property type="term" value="F:arylsulfatase activity"/>
    <property type="evidence" value="ECO:0007669"/>
    <property type="project" value="UniProtKB-UniRule"/>
</dbReference>
<dbReference type="PIRSF" id="PIRSF000972">
    <property type="entry name" value="Arylsulf_plant"/>
    <property type="match status" value="1"/>
</dbReference>
<accession>A0A136JFZ4</accession>
<evidence type="ECO:0000313" key="10">
    <source>
        <dbReference type="Proteomes" id="UP000070501"/>
    </source>
</evidence>
<evidence type="ECO:0000256" key="1">
    <source>
        <dbReference type="ARBA" id="ARBA00008779"/>
    </source>
</evidence>
<evidence type="ECO:0000256" key="4">
    <source>
        <dbReference type="ARBA" id="ARBA00023180"/>
    </source>
</evidence>
<dbReference type="EMBL" id="KQ964246">
    <property type="protein sequence ID" value="KXJ96085.1"/>
    <property type="molecule type" value="Genomic_DNA"/>
</dbReference>
<evidence type="ECO:0000256" key="5">
    <source>
        <dbReference type="PIRNR" id="PIRNR000972"/>
    </source>
</evidence>
<comment type="catalytic activity">
    <reaction evidence="5">
        <text>an aryl sulfate + H2O = a phenol + sulfate + H(+)</text>
        <dbReference type="Rhea" id="RHEA:17261"/>
        <dbReference type="ChEBI" id="CHEBI:15377"/>
        <dbReference type="ChEBI" id="CHEBI:15378"/>
        <dbReference type="ChEBI" id="CHEBI:16189"/>
        <dbReference type="ChEBI" id="CHEBI:33853"/>
        <dbReference type="ChEBI" id="CHEBI:140317"/>
        <dbReference type="EC" id="3.1.6.1"/>
    </reaction>
</comment>
<evidence type="ECO:0000256" key="2">
    <source>
        <dbReference type="ARBA" id="ARBA00022729"/>
    </source>
</evidence>
<keyword evidence="2 7" id="KW-0732">Signal</keyword>
<comment type="similarity">
    <text evidence="1 5">Belongs to the sulfatase family.</text>
</comment>
<feature type="chain" id="PRO_5007293731" description="Arylsulfatase" evidence="7">
    <location>
        <begin position="25"/>
        <end position="587"/>
    </location>
</feature>
<dbReference type="Pfam" id="PF00884">
    <property type="entry name" value="Sulfatase"/>
    <property type="match status" value="1"/>
</dbReference>
<evidence type="ECO:0000259" key="8">
    <source>
        <dbReference type="Pfam" id="PF00884"/>
    </source>
</evidence>
<comment type="PTM">
    <text evidence="6">The conversion to 3-oxoalanine (also known as C-formylglycine, FGly), of a serine or cysteine residue in prokaryotes and of a cysteine residue in eukaryotes, is critical for catalytic activity.</text>
</comment>
<dbReference type="Proteomes" id="UP000070501">
    <property type="component" value="Unassembled WGS sequence"/>
</dbReference>
<dbReference type="PANTHER" id="PTHR43108:SF8">
    <property type="entry name" value="SD21168P"/>
    <property type="match status" value="1"/>
</dbReference>
<dbReference type="InterPro" id="IPR017850">
    <property type="entry name" value="Alkaline_phosphatase_core_sf"/>
</dbReference>
<dbReference type="InterPro" id="IPR000917">
    <property type="entry name" value="Sulfatase_N"/>
</dbReference>
<dbReference type="SUPFAM" id="SSF53649">
    <property type="entry name" value="Alkaline phosphatase-like"/>
    <property type="match status" value="1"/>
</dbReference>
<dbReference type="EC" id="3.1.6.1" evidence="5"/>
<evidence type="ECO:0000313" key="9">
    <source>
        <dbReference type="EMBL" id="KXJ96085.1"/>
    </source>
</evidence>
<dbReference type="GO" id="GO:0008449">
    <property type="term" value="F:N-acetylglucosamine-6-sulfatase activity"/>
    <property type="evidence" value="ECO:0007669"/>
    <property type="project" value="TreeGrafter"/>
</dbReference>
<dbReference type="FunFam" id="3.40.720.10:FF:000051">
    <property type="entry name" value="Arylsulfatase"/>
    <property type="match status" value="1"/>
</dbReference>
<gene>
    <name evidence="9" type="ORF">Micbo1qcDRAFT_192931</name>
</gene>
<dbReference type="CDD" id="cd16147">
    <property type="entry name" value="G6S"/>
    <property type="match status" value="1"/>
</dbReference>
<dbReference type="OrthoDB" id="96314at2759"/>
<dbReference type="PANTHER" id="PTHR43108">
    <property type="entry name" value="N-ACETYLGLUCOSAMINE-6-SULFATASE FAMILY MEMBER"/>
    <property type="match status" value="1"/>
</dbReference>
<evidence type="ECO:0000256" key="7">
    <source>
        <dbReference type="SAM" id="SignalP"/>
    </source>
</evidence>
<evidence type="ECO:0000256" key="3">
    <source>
        <dbReference type="ARBA" id="ARBA00022801"/>
    </source>
</evidence>
<proteinExistence type="inferred from homology"/>